<dbReference type="InterPro" id="IPR017896">
    <property type="entry name" value="4Fe4S_Fe-S-bd"/>
</dbReference>
<dbReference type="Gene3D" id="3.30.70.20">
    <property type="match status" value="2"/>
</dbReference>
<keyword evidence="2" id="KW-0408">Iron</keyword>
<dbReference type="OrthoDB" id="9798098at2"/>
<feature type="domain" description="4Fe-4S ferredoxin-type" evidence="4">
    <location>
        <begin position="141"/>
        <end position="170"/>
    </location>
</feature>
<dbReference type="PROSITE" id="PS00198">
    <property type="entry name" value="4FE4S_FER_1"/>
    <property type="match status" value="1"/>
</dbReference>
<dbReference type="PANTHER" id="PTHR11615">
    <property type="entry name" value="NITRATE, FORMATE, IRON DEHYDROGENASE"/>
    <property type="match status" value="1"/>
</dbReference>
<evidence type="ECO:0000259" key="4">
    <source>
        <dbReference type="PROSITE" id="PS51379"/>
    </source>
</evidence>
<evidence type="ECO:0000256" key="2">
    <source>
        <dbReference type="ARBA" id="ARBA00023004"/>
    </source>
</evidence>
<reference evidence="5 6" key="1">
    <citation type="journal article" date="2013" name="Environ. Microbiol.">
        <title>Genome analysis of Chitinivibrio alkaliphilus gen. nov., sp. nov., a novel extremely haloalkaliphilic anaerobic chitinolytic bacterium from the candidate phylum Termite Group 3.</title>
        <authorList>
            <person name="Sorokin D.Y."/>
            <person name="Gumerov V.M."/>
            <person name="Rakitin A.L."/>
            <person name="Beletsky A.V."/>
            <person name="Damste J.S."/>
            <person name="Muyzer G."/>
            <person name="Mardanov A.V."/>
            <person name="Ravin N.V."/>
        </authorList>
    </citation>
    <scope>NUCLEOTIDE SEQUENCE [LARGE SCALE GENOMIC DNA]</scope>
    <source>
        <strain evidence="5 6">ACht1</strain>
    </source>
</reference>
<evidence type="ECO:0000313" key="6">
    <source>
        <dbReference type="Proteomes" id="UP000017148"/>
    </source>
</evidence>
<dbReference type="CDD" id="cd10549">
    <property type="entry name" value="MtMvhB_like"/>
    <property type="match status" value="1"/>
</dbReference>
<dbReference type="InterPro" id="IPR009016">
    <property type="entry name" value="Fe_hydrogenase"/>
</dbReference>
<keyword evidence="6" id="KW-1185">Reference proteome</keyword>
<dbReference type="STRING" id="1313304.CALK_1052"/>
<gene>
    <name evidence="5" type="ORF">CALK_1052</name>
</gene>
<dbReference type="PROSITE" id="PS51379">
    <property type="entry name" value="4FE4S_FER_2"/>
    <property type="match status" value="3"/>
</dbReference>
<dbReference type="RefSeq" id="WP_022636541.1">
    <property type="nucleotide sequence ID" value="NZ_ASJR01000007.1"/>
</dbReference>
<dbReference type="eggNOG" id="COG2221">
    <property type="taxonomic scope" value="Bacteria"/>
</dbReference>
<dbReference type="GO" id="GO:0046872">
    <property type="term" value="F:metal ion binding"/>
    <property type="evidence" value="ECO:0007669"/>
    <property type="project" value="UniProtKB-KW"/>
</dbReference>
<dbReference type="Proteomes" id="UP000017148">
    <property type="component" value="Unassembled WGS sequence"/>
</dbReference>
<sequence length="489" mass="53076">MLTINNETTRIRKQLGAAMLKAVRKEELYRLDHIPIDLRPRIHGEASRCCVYKDRAMLRYRLMALLGFSIEEDDNEYLALAEYAEQALTRQERPNPVLTVIDMACSACRGGTHTVSDMCMGCVARPCRHTCPVSAITMVDGHAKIDTTSCINCKKCTKVCPYSAISYTPVPCEEKCPVRAISKGKDGKARINYDKCIFCGRCTRSCPFGAVMERSSLVDVARLLWSSTPIVALVAPSLVGQFPGTMGQVVTALHQLGFSHVEEVAEGADKTITLEAEEYMILQKDGPTTMGTSCCPAYTEAVRKHVPEFTPHLSHTKSPLYYSAEMASQRYPGAPRVFIGPCVAKKAEAQRDSSVEFVLTYEELGSLFLAEGLQIEDLAETPFDSSNASAEAWGFATSGGVSTAVAQEVEKQTATTASTLCIDGLDKKGLAMLRAAGNGKFQGKLVEVMSCHGGCLGGPGIIAPPALSTKKLEQYVQTHTEESTQPSIT</sequence>
<dbReference type="Pfam" id="PF12837">
    <property type="entry name" value="Fer4_6"/>
    <property type="match status" value="1"/>
</dbReference>
<feature type="domain" description="4Fe-4S ferredoxin-type" evidence="4">
    <location>
        <begin position="110"/>
        <end position="140"/>
    </location>
</feature>
<accession>U7D905</accession>
<dbReference type="InterPro" id="IPR027631">
    <property type="entry name" value="Mono_FeFe_hydrog"/>
</dbReference>
<name>U7D905_9BACT</name>
<evidence type="ECO:0000313" key="5">
    <source>
        <dbReference type="EMBL" id="ERP32066.1"/>
    </source>
</evidence>
<protein>
    <submittedName>
        <fullName evidence="5">Fe-only hydrogenase, catalytic subunit HfsD</fullName>
    </submittedName>
</protein>
<dbReference type="Pfam" id="PF25160">
    <property type="entry name" value="LdpA_Fe-S-bd"/>
    <property type="match status" value="1"/>
</dbReference>
<evidence type="ECO:0000256" key="1">
    <source>
        <dbReference type="ARBA" id="ARBA00022723"/>
    </source>
</evidence>
<dbReference type="SUPFAM" id="SSF53920">
    <property type="entry name" value="Fe-only hydrogenase"/>
    <property type="match status" value="1"/>
</dbReference>
<dbReference type="eggNOG" id="COG4624">
    <property type="taxonomic scope" value="Bacteria"/>
</dbReference>
<feature type="domain" description="4Fe-4S ferredoxin-type" evidence="4">
    <location>
        <begin position="187"/>
        <end position="216"/>
    </location>
</feature>
<evidence type="ECO:0000256" key="3">
    <source>
        <dbReference type="ARBA" id="ARBA00023014"/>
    </source>
</evidence>
<dbReference type="NCBIfam" id="TIGR04105">
    <property type="entry name" value="FeFe_hydrog_B1"/>
    <property type="match status" value="1"/>
</dbReference>
<dbReference type="AlphaFoldDB" id="U7D905"/>
<dbReference type="SUPFAM" id="SSF54862">
    <property type="entry name" value="4Fe-4S ferredoxins"/>
    <property type="match status" value="1"/>
</dbReference>
<dbReference type="PATRIC" id="fig|1313304.3.peg.1004"/>
<organism evidence="5 6">
    <name type="scientific">Chitinivibrio alkaliphilus ACht1</name>
    <dbReference type="NCBI Taxonomy" id="1313304"/>
    <lineage>
        <taxon>Bacteria</taxon>
        <taxon>Pseudomonadati</taxon>
        <taxon>Fibrobacterota</taxon>
        <taxon>Chitinivibrionia</taxon>
        <taxon>Chitinivibrionales</taxon>
        <taxon>Chitinivibrionaceae</taxon>
        <taxon>Chitinivibrio</taxon>
    </lineage>
</organism>
<dbReference type="InterPro" id="IPR017900">
    <property type="entry name" value="4Fe4S_Fe_S_CS"/>
</dbReference>
<dbReference type="InterPro" id="IPR057431">
    <property type="entry name" value="LdpA_Fe-S-bd"/>
</dbReference>
<dbReference type="EMBL" id="ASJR01000007">
    <property type="protein sequence ID" value="ERP32066.1"/>
    <property type="molecule type" value="Genomic_DNA"/>
</dbReference>
<proteinExistence type="predicted"/>
<dbReference type="GO" id="GO:0051536">
    <property type="term" value="F:iron-sulfur cluster binding"/>
    <property type="evidence" value="ECO:0007669"/>
    <property type="project" value="UniProtKB-KW"/>
</dbReference>
<keyword evidence="1" id="KW-0479">Metal-binding</keyword>
<keyword evidence="3" id="KW-0411">Iron-sulfur</keyword>
<dbReference type="InterPro" id="IPR050340">
    <property type="entry name" value="Cytosolic_Fe-S_CAF"/>
</dbReference>
<comment type="caution">
    <text evidence="5">The sequence shown here is derived from an EMBL/GenBank/DDBJ whole genome shotgun (WGS) entry which is preliminary data.</text>
</comment>
<dbReference type="Pfam" id="PF02906">
    <property type="entry name" value="Fe_hyd_lg_C"/>
    <property type="match status" value="1"/>
</dbReference>
<dbReference type="Gene3D" id="3.40.950.10">
    <property type="entry name" value="Fe-only Hydrogenase (Larger Subunit), Chain L, domain 3"/>
    <property type="match status" value="1"/>
</dbReference>
<dbReference type="InterPro" id="IPR004108">
    <property type="entry name" value="Fe_hydrogenase_lsu_C"/>
</dbReference>